<dbReference type="InterPro" id="IPR005330">
    <property type="entry name" value="MHYT_dom"/>
</dbReference>
<dbReference type="Proteomes" id="UP000494102">
    <property type="component" value="Unassembled WGS sequence"/>
</dbReference>
<keyword evidence="1" id="KW-0472">Membrane</keyword>
<dbReference type="InterPro" id="IPR035919">
    <property type="entry name" value="EAL_sf"/>
</dbReference>
<dbReference type="InterPro" id="IPR052155">
    <property type="entry name" value="Biofilm_reg_signaling"/>
</dbReference>
<feature type="transmembrane region" description="Helical" evidence="1">
    <location>
        <begin position="141"/>
        <end position="164"/>
    </location>
</feature>
<dbReference type="CDD" id="cd01948">
    <property type="entry name" value="EAL"/>
    <property type="match status" value="1"/>
</dbReference>
<dbReference type="NCBIfam" id="TIGR00254">
    <property type="entry name" value="GGDEF"/>
    <property type="match status" value="1"/>
</dbReference>
<reference evidence="5 6" key="1">
    <citation type="submission" date="2020-04" db="EMBL/GenBank/DDBJ databases">
        <authorList>
            <person name="De Canck E."/>
        </authorList>
    </citation>
    <scope>NUCLEOTIDE SEQUENCE [LARGE SCALE GENOMIC DNA]</scope>
    <source>
        <strain evidence="5 6">LMG 9964</strain>
    </source>
</reference>
<dbReference type="Pfam" id="PF00563">
    <property type="entry name" value="EAL"/>
    <property type="match status" value="1"/>
</dbReference>
<feature type="domain" description="EAL" evidence="2">
    <location>
        <begin position="431"/>
        <end position="686"/>
    </location>
</feature>
<dbReference type="InterPro" id="IPR029787">
    <property type="entry name" value="Nucleotide_cyclase"/>
</dbReference>
<dbReference type="InterPro" id="IPR000160">
    <property type="entry name" value="GGDEF_dom"/>
</dbReference>
<keyword evidence="1" id="KW-0812">Transmembrane</keyword>
<dbReference type="GO" id="GO:0016020">
    <property type="term" value="C:membrane"/>
    <property type="evidence" value="ECO:0007669"/>
    <property type="project" value="UniProtKB-UniRule"/>
</dbReference>
<dbReference type="Pfam" id="PF03707">
    <property type="entry name" value="MHYT"/>
    <property type="match status" value="2"/>
</dbReference>
<feature type="transmembrane region" description="Helical" evidence="1">
    <location>
        <begin position="80"/>
        <end position="100"/>
    </location>
</feature>
<gene>
    <name evidence="5" type="ORF">LMG9964_04429</name>
</gene>
<feature type="transmembrane region" description="Helical" evidence="1">
    <location>
        <begin position="107"/>
        <end position="129"/>
    </location>
</feature>
<dbReference type="Pfam" id="PF00990">
    <property type="entry name" value="GGDEF"/>
    <property type="match status" value="1"/>
</dbReference>
<dbReference type="PROSITE" id="PS50924">
    <property type="entry name" value="MHYT"/>
    <property type="match status" value="1"/>
</dbReference>
<proteinExistence type="predicted"/>
<sequence>MQSSYNPWLVAMSFVVATLASYTALDLTGRIYMLASRRLRHVWRMGGALALGVGIWSMHFVAMLAFSLPIPLGYDFADTAYSLALAIGASYLALCLTTHTQLTAARLVGGGAFMGLGIVGMHYSGMAALRMSPGISYRPAWFAASLAIAIGASSAALWMARALSNDDARHVLRKRFGAALVMAIAISGMHYVAMAAAEFAPGAICGAAAGVNAAWLATSVILFTFAILIVTLLLSRFDARTSFLVGAVSKLNGQIVRLATLDTLTGLPNRATLTERIERAIHAERRQRSLFAILFMDLDGFKTINDSLGHSAGDQVLAAFAQRLLICVRAGDTVARLGGDEFVVLSENLASRMDAAALAEGVLERMRRDTWADSQPLQVMPSIGIALFPEDGDSVDTLLKHADAAMYEAKRAGRSTYRFFERRMNEAATRTLQIQNALREALAERHFTLHFQPKFDGKSETLAGAEALIRLHHPQLGTLAPLEFIPIAERSGQIVQIGYWVLREACRQIRRWIAQGLPPIKVAINLSPRQLLQADLVPTMLDIVNAEGVCCEQIMFEITETVAMQDAARTIEMLREFQASGFEIAIDDFGTGYSSLAYLQRFRVKQLKIDRFFTNGLDAHGEEGSAIVSAIIALAHSLEMDVVAEGVETESQLHMLKAMRCDEMQGFLLGKPLTAEAFGDLLRGHTLTADAC</sequence>
<dbReference type="GO" id="GO:0003824">
    <property type="term" value="F:catalytic activity"/>
    <property type="evidence" value="ECO:0007669"/>
    <property type="project" value="UniProtKB-ARBA"/>
</dbReference>
<dbReference type="InterPro" id="IPR001633">
    <property type="entry name" value="EAL_dom"/>
</dbReference>
<feature type="transmembrane region" description="Helical" evidence="1">
    <location>
        <begin position="213"/>
        <end position="234"/>
    </location>
</feature>
<dbReference type="PROSITE" id="PS50887">
    <property type="entry name" value="GGDEF"/>
    <property type="match status" value="1"/>
</dbReference>
<evidence type="ECO:0000313" key="6">
    <source>
        <dbReference type="Proteomes" id="UP000494102"/>
    </source>
</evidence>
<evidence type="ECO:0000259" key="4">
    <source>
        <dbReference type="PROSITE" id="PS50924"/>
    </source>
</evidence>
<dbReference type="Gene3D" id="3.30.70.270">
    <property type="match status" value="1"/>
</dbReference>
<evidence type="ECO:0000313" key="5">
    <source>
        <dbReference type="EMBL" id="CAB4050762.1"/>
    </source>
</evidence>
<dbReference type="SMART" id="SM00267">
    <property type="entry name" value="GGDEF"/>
    <property type="match status" value="1"/>
</dbReference>
<dbReference type="SUPFAM" id="SSF141868">
    <property type="entry name" value="EAL domain-like"/>
    <property type="match status" value="1"/>
</dbReference>
<keyword evidence="1" id="KW-1133">Transmembrane helix</keyword>
<dbReference type="Gene3D" id="3.20.20.450">
    <property type="entry name" value="EAL domain"/>
    <property type="match status" value="1"/>
</dbReference>
<feature type="transmembrane region" description="Helical" evidence="1">
    <location>
        <begin position="176"/>
        <end position="193"/>
    </location>
</feature>
<feature type="transmembrane region" description="Helical" evidence="1">
    <location>
        <begin position="46"/>
        <end position="68"/>
    </location>
</feature>
<dbReference type="PANTHER" id="PTHR44757">
    <property type="entry name" value="DIGUANYLATE CYCLASE DGCP"/>
    <property type="match status" value="1"/>
</dbReference>
<accession>A0A6J5KBU0</accession>
<dbReference type="EMBL" id="CADILN010000006">
    <property type="protein sequence ID" value="CAB4050762.1"/>
    <property type="molecule type" value="Genomic_DNA"/>
</dbReference>
<dbReference type="FunFam" id="3.30.70.270:FF:000001">
    <property type="entry name" value="Diguanylate cyclase domain protein"/>
    <property type="match status" value="1"/>
</dbReference>
<evidence type="ECO:0000259" key="3">
    <source>
        <dbReference type="PROSITE" id="PS50887"/>
    </source>
</evidence>
<dbReference type="InterPro" id="IPR043128">
    <property type="entry name" value="Rev_trsase/Diguanyl_cyclase"/>
</dbReference>
<dbReference type="CDD" id="cd01949">
    <property type="entry name" value="GGDEF"/>
    <property type="match status" value="1"/>
</dbReference>
<feature type="domain" description="GGDEF" evidence="3">
    <location>
        <begin position="289"/>
        <end position="422"/>
    </location>
</feature>
<name>A0A6J5KBU0_9BURK</name>
<feature type="domain" description="MHYT" evidence="4">
    <location>
        <begin position="5"/>
        <end position="200"/>
    </location>
</feature>
<dbReference type="AlphaFoldDB" id="A0A6J5KBU0"/>
<evidence type="ECO:0000256" key="1">
    <source>
        <dbReference type="PROSITE-ProRule" id="PRU00244"/>
    </source>
</evidence>
<feature type="transmembrane region" description="Helical" evidence="1">
    <location>
        <begin position="6"/>
        <end position="25"/>
    </location>
</feature>
<dbReference type="PANTHER" id="PTHR44757:SF2">
    <property type="entry name" value="BIOFILM ARCHITECTURE MAINTENANCE PROTEIN MBAA"/>
    <property type="match status" value="1"/>
</dbReference>
<evidence type="ECO:0000259" key="2">
    <source>
        <dbReference type="PROSITE" id="PS50883"/>
    </source>
</evidence>
<dbReference type="PROSITE" id="PS50883">
    <property type="entry name" value="EAL"/>
    <property type="match status" value="1"/>
</dbReference>
<protein>
    <submittedName>
        <fullName evidence="5">Putative signaling protein</fullName>
    </submittedName>
</protein>
<dbReference type="SUPFAM" id="SSF55073">
    <property type="entry name" value="Nucleotide cyclase"/>
    <property type="match status" value="1"/>
</dbReference>
<organism evidence="5 6">
    <name type="scientific">Paraburkholderia phenoliruptrix</name>
    <dbReference type="NCBI Taxonomy" id="252970"/>
    <lineage>
        <taxon>Bacteria</taxon>
        <taxon>Pseudomonadati</taxon>
        <taxon>Pseudomonadota</taxon>
        <taxon>Betaproteobacteria</taxon>
        <taxon>Burkholderiales</taxon>
        <taxon>Burkholderiaceae</taxon>
        <taxon>Paraburkholderia</taxon>
    </lineage>
</organism>
<dbReference type="SMART" id="SM00052">
    <property type="entry name" value="EAL"/>
    <property type="match status" value="1"/>
</dbReference>